<reference evidence="2" key="1">
    <citation type="journal article" date="2014" name="Proc. Natl. Acad. Sci. U.S.A.">
        <title>Extensive sampling of basidiomycete genomes demonstrates inadequacy of the white-rot/brown-rot paradigm for wood decay fungi.</title>
        <authorList>
            <person name="Riley R."/>
            <person name="Salamov A.A."/>
            <person name="Brown D.W."/>
            <person name="Nagy L.G."/>
            <person name="Floudas D."/>
            <person name="Held B.W."/>
            <person name="Levasseur A."/>
            <person name="Lombard V."/>
            <person name="Morin E."/>
            <person name="Otillar R."/>
            <person name="Lindquist E.A."/>
            <person name="Sun H."/>
            <person name="LaButti K.M."/>
            <person name="Schmutz J."/>
            <person name="Jabbour D."/>
            <person name="Luo H."/>
            <person name="Baker S.E."/>
            <person name="Pisabarro A.G."/>
            <person name="Walton J.D."/>
            <person name="Blanchette R.A."/>
            <person name="Henrissat B."/>
            <person name="Martin F."/>
            <person name="Cullen D."/>
            <person name="Hibbett D.S."/>
            <person name="Grigoriev I.V."/>
        </authorList>
    </citation>
    <scope>NUCLEOTIDE SEQUENCE [LARGE SCALE GENOMIC DNA]</scope>
    <source>
        <strain evidence="2">MUCL 33604</strain>
    </source>
</reference>
<dbReference type="EMBL" id="KL197735">
    <property type="protein sequence ID" value="KDQ53214.1"/>
    <property type="molecule type" value="Genomic_DNA"/>
</dbReference>
<gene>
    <name evidence="1" type="ORF">JAAARDRAFT_438198</name>
</gene>
<protein>
    <submittedName>
        <fullName evidence="1">Uncharacterized protein</fullName>
    </submittedName>
</protein>
<name>A0A067PEJ8_9AGAM</name>
<proteinExistence type="predicted"/>
<evidence type="ECO:0000313" key="1">
    <source>
        <dbReference type="EMBL" id="KDQ53214.1"/>
    </source>
</evidence>
<dbReference type="HOGENOM" id="CLU_1635650_0_0_1"/>
<organism evidence="1 2">
    <name type="scientific">Jaapia argillacea MUCL 33604</name>
    <dbReference type="NCBI Taxonomy" id="933084"/>
    <lineage>
        <taxon>Eukaryota</taxon>
        <taxon>Fungi</taxon>
        <taxon>Dikarya</taxon>
        <taxon>Basidiomycota</taxon>
        <taxon>Agaricomycotina</taxon>
        <taxon>Agaricomycetes</taxon>
        <taxon>Agaricomycetidae</taxon>
        <taxon>Jaapiales</taxon>
        <taxon>Jaapiaceae</taxon>
        <taxon>Jaapia</taxon>
    </lineage>
</organism>
<evidence type="ECO:0000313" key="2">
    <source>
        <dbReference type="Proteomes" id="UP000027265"/>
    </source>
</evidence>
<dbReference type="AlphaFoldDB" id="A0A067PEJ8"/>
<accession>A0A067PEJ8</accession>
<sequence length="162" mass="18159">MFSWPKNSQISSTQSLNTLSLPALYRNFSSLAVVDLSNVAVTSDHSARYAPLMRRWVHDLGEATGNIHMLLLSQRYRMFLYEVLTSLNVDGGTIRRALRDDEAQILNQLQSVLQSESHKKEVLSLENENAEGFLVLLQDVCGWGPLKSLLLKAQALKTLTSL</sequence>
<dbReference type="InParanoid" id="A0A067PEJ8"/>
<dbReference type="Proteomes" id="UP000027265">
    <property type="component" value="Unassembled WGS sequence"/>
</dbReference>
<keyword evidence="2" id="KW-1185">Reference proteome</keyword>